<gene>
    <name evidence="2" type="ORF">DUI87_08025</name>
</gene>
<dbReference type="Proteomes" id="UP000269221">
    <property type="component" value="Unassembled WGS sequence"/>
</dbReference>
<reference evidence="2 3" key="1">
    <citation type="submission" date="2018-07" db="EMBL/GenBank/DDBJ databases">
        <title>A high quality draft genome assembly of the barn swallow (H. rustica rustica).</title>
        <authorList>
            <person name="Formenti G."/>
            <person name="Chiara M."/>
            <person name="Poveda L."/>
            <person name="Francoijs K.-J."/>
            <person name="Bonisoli-Alquati A."/>
            <person name="Canova L."/>
            <person name="Gianfranceschi L."/>
            <person name="Horner D.S."/>
            <person name="Saino N."/>
        </authorList>
    </citation>
    <scope>NUCLEOTIDE SEQUENCE [LARGE SCALE GENOMIC DNA]</scope>
    <source>
        <strain evidence="2">Chelidonia</strain>
        <tissue evidence="2">Blood</tissue>
    </source>
</reference>
<name>A0A3M0KT17_HIRRU</name>
<comment type="caution">
    <text evidence="2">The sequence shown here is derived from an EMBL/GenBank/DDBJ whole genome shotgun (WGS) entry which is preliminary data.</text>
</comment>
<proteinExistence type="predicted"/>
<evidence type="ECO:0000313" key="3">
    <source>
        <dbReference type="Proteomes" id="UP000269221"/>
    </source>
</evidence>
<keyword evidence="3" id="KW-1185">Reference proteome</keyword>
<dbReference type="OrthoDB" id="5984008at2759"/>
<organism evidence="2 3">
    <name type="scientific">Hirundo rustica rustica</name>
    <dbReference type="NCBI Taxonomy" id="333673"/>
    <lineage>
        <taxon>Eukaryota</taxon>
        <taxon>Metazoa</taxon>
        <taxon>Chordata</taxon>
        <taxon>Craniata</taxon>
        <taxon>Vertebrata</taxon>
        <taxon>Euteleostomi</taxon>
        <taxon>Archelosauria</taxon>
        <taxon>Archosauria</taxon>
        <taxon>Dinosauria</taxon>
        <taxon>Saurischia</taxon>
        <taxon>Theropoda</taxon>
        <taxon>Coelurosauria</taxon>
        <taxon>Aves</taxon>
        <taxon>Neognathae</taxon>
        <taxon>Neoaves</taxon>
        <taxon>Telluraves</taxon>
        <taxon>Australaves</taxon>
        <taxon>Passeriformes</taxon>
        <taxon>Sylvioidea</taxon>
        <taxon>Hirundinidae</taxon>
        <taxon>Hirundo</taxon>
    </lineage>
</organism>
<dbReference type="AlphaFoldDB" id="A0A3M0KT17"/>
<dbReference type="EMBL" id="QRBI01000104">
    <property type="protein sequence ID" value="RMC15821.1"/>
    <property type="molecule type" value="Genomic_DNA"/>
</dbReference>
<feature type="region of interest" description="Disordered" evidence="1">
    <location>
        <begin position="1"/>
        <end position="123"/>
    </location>
</feature>
<protein>
    <submittedName>
        <fullName evidence="2">Uncharacterized protein</fullName>
    </submittedName>
</protein>
<feature type="compositionally biased region" description="Basic and acidic residues" evidence="1">
    <location>
        <begin position="9"/>
        <end position="123"/>
    </location>
</feature>
<evidence type="ECO:0000256" key="1">
    <source>
        <dbReference type="SAM" id="MobiDB-lite"/>
    </source>
</evidence>
<accession>A0A3M0KT17</accession>
<evidence type="ECO:0000313" key="2">
    <source>
        <dbReference type="EMBL" id="RMC15821.1"/>
    </source>
</evidence>
<sequence>MCLILKRISRGERRRGEERERRGERGERRGERERGEERRGEEREERRGGGGEERERRGEERRGERRGEERRGEERRGEERRGERRGEERRGEERRGEERRGEERRGEERRRRGEERRGEERRGEDWEALTENFQYFRGAYSKDGDKFFSRLAFSFFPLAREKQLKTVSSRSVNCCLEKETGPQLSPTTLQGVVESDKITSESPFLQAKQPQFPQLFLTVLVFQAPHQPRCPPLDTLKHLNVIPKPRGPGLDTTPKVWPDQC</sequence>